<keyword evidence="4" id="KW-1185">Reference proteome</keyword>
<protein>
    <recommendedName>
        <fullName evidence="2">Ecp2 effector protein-like domain-containing protein</fullName>
    </recommendedName>
</protein>
<dbReference type="InterPro" id="IPR029226">
    <property type="entry name" value="Ecp2-like"/>
</dbReference>
<dbReference type="AlphaFoldDB" id="A0AAN7UEF0"/>
<accession>A0AAN7UEF0</accession>
<evidence type="ECO:0000313" key="3">
    <source>
        <dbReference type="EMBL" id="KAK5630780.1"/>
    </source>
</evidence>
<feature type="chain" id="PRO_5042947871" description="Ecp2 effector protein-like domain-containing protein" evidence="1">
    <location>
        <begin position="22"/>
        <end position="158"/>
    </location>
</feature>
<feature type="domain" description="Ecp2 effector protein-like" evidence="2">
    <location>
        <begin position="43"/>
        <end position="126"/>
    </location>
</feature>
<keyword evidence="1" id="KW-0732">Signal</keyword>
<name>A0AAN7UEF0_9PEZI</name>
<feature type="signal peptide" evidence="1">
    <location>
        <begin position="1"/>
        <end position="21"/>
    </location>
</feature>
<dbReference type="EMBL" id="JAWHQM010000017">
    <property type="protein sequence ID" value="KAK5630780.1"/>
    <property type="molecule type" value="Genomic_DNA"/>
</dbReference>
<dbReference type="Pfam" id="PF14856">
    <property type="entry name" value="Hce2"/>
    <property type="match status" value="1"/>
</dbReference>
<reference evidence="3 4" key="1">
    <citation type="submission" date="2023-10" db="EMBL/GenBank/DDBJ databases">
        <title>Draft genome sequence of Xylaria bambusicola isolate GMP-LS, the root and basal stem rot pathogen of sugarcane in Indonesia.</title>
        <authorList>
            <person name="Selvaraj P."/>
            <person name="Muralishankar V."/>
            <person name="Muruganantham S."/>
            <person name="Sp S."/>
            <person name="Haryani S."/>
            <person name="Lau K.J.X."/>
            <person name="Naqvi N.I."/>
        </authorList>
    </citation>
    <scope>NUCLEOTIDE SEQUENCE [LARGE SCALE GENOMIC DNA]</scope>
    <source>
        <strain evidence="3">GMP-LS</strain>
    </source>
</reference>
<evidence type="ECO:0000313" key="4">
    <source>
        <dbReference type="Proteomes" id="UP001305414"/>
    </source>
</evidence>
<dbReference type="Proteomes" id="UP001305414">
    <property type="component" value="Unassembled WGS sequence"/>
</dbReference>
<evidence type="ECO:0000259" key="2">
    <source>
        <dbReference type="Pfam" id="PF14856"/>
    </source>
</evidence>
<evidence type="ECO:0000256" key="1">
    <source>
        <dbReference type="SAM" id="SignalP"/>
    </source>
</evidence>
<gene>
    <name evidence="3" type="ORF">RRF57_006495</name>
</gene>
<sequence>MKLHTFLPIPLAALVAHGITAFKILEPAPFAPATPEQGTFAKCSAVEHHKGKLAHPADMLDCLEISTWASTNNGMWVLKATTEVDDDDDDGWHVLNGHGTCALFVKYTAPTSIGNADVVNLIEAIHMSDSIELGSVEEVGTFRGCQAGVDVSFWLRGQ</sequence>
<proteinExistence type="predicted"/>
<comment type="caution">
    <text evidence="3">The sequence shown here is derived from an EMBL/GenBank/DDBJ whole genome shotgun (WGS) entry which is preliminary data.</text>
</comment>
<organism evidence="3 4">
    <name type="scientific">Xylaria bambusicola</name>
    <dbReference type="NCBI Taxonomy" id="326684"/>
    <lineage>
        <taxon>Eukaryota</taxon>
        <taxon>Fungi</taxon>
        <taxon>Dikarya</taxon>
        <taxon>Ascomycota</taxon>
        <taxon>Pezizomycotina</taxon>
        <taxon>Sordariomycetes</taxon>
        <taxon>Xylariomycetidae</taxon>
        <taxon>Xylariales</taxon>
        <taxon>Xylariaceae</taxon>
        <taxon>Xylaria</taxon>
    </lineage>
</organism>